<keyword evidence="1" id="KW-0233">DNA recombination</keyword>
<keyword evidence="3" id="KW-1185">Reference proteome</keyword>
<dbReference type="GO" id="GO:0015074">
    <property type="term" value="P:DNA integration"/>
    <property type="evidence" value="ECO:0007669"/>
    <property type="project" value="InterPro"/>
</dbReference>
<dbReference type="EMBL" id="BAUW01000160">
    <property type="protein sequence ID" value="GAE48324.1"/>
    <property type="molecule type" value="Genomic_DNA"/>
</dbReference>
<protein>
    <recommendedName>
        <fullName evidence="4">Tyr recombinase domain-containing protein</fullName>
    </recommendedName>
</protein>
<dbReference type="Proteomes" id="UP000018949">
    <property type="component" value="Unassembled WGS sequence"/>
</dbReference>
<organism evidence="2 3">
    <name type="scientific">Mesobacillus boroniphilus JCM 21738</name>
    <dbReference type="NCBI Taxonomy" id="1294265"/>
    <lineage>
        <taxon>Bacteria</taxon>
        <taxon>Bacillati</taxon>
        <taxon>Bacillota</taxon>
        <taxon>Bacilli</taxon>
        <taxon>Bacillales</taxon>
        <taxon>Bacillaceae</taxon>
        <taxon>Mesobacillus</taxon>
    </lineage>
</organism>
<dbReference type="InterPro" id="IPR013762">
    <property type="entry name" value="Integrase-like_cat_sf"/>
</dbReference>
<dbReference type="SUPFAM" id="SSF56349">
    <property type="entry name" value="DNA breaking-rejoining enzymes"/>
    <property type="match status" value="1"/>
</dbReference>
<name>W4RXD5_9BACI</name>
<accession>W4RXD5</accession>
<evidence type="ECO:0000256" key="1">
    <source>
        <dbReference type="ARBA" id="ARBA00023172"/>
    </source>
</evidence>
<reference evidence="2 3" key="1">
    <citation type="submission" date="2013-12" db="EMBL/GenBank/DDBJ databases">
        <title>NBRP : Genome information of microbial organism related human and environment.</title>
        <authorList>
            <person name="Hattori M."/>
            <person name="Oshima K."/>
            <person name="Inaba H."/>
            <person name="Suda W."/>
            <person name="Sakamoto M."/>
            <person name="Iino T."/>
            <person name="Kitahara M."/>
            <person name="Oshida Y."/>
            <person name="Iida T."/>
            <person name="Kudo T."/>
            <person name="Itoh T."/>
            <person name="Ahmed I."/>
            <person name="Ohkuma M."/>
        </authorList>
    </citation>
    <scope>NUCLEOTIDE SEQUENCE [LARGE SCALE GENOMIC DNA]</scope>
    <source>
        <strain evidence="2 3">JCM 21738</strain>
    </source>
</reference>
<evidence type="ECO:0008006" key="4">
    <source>
        <dbReference type="Google" id="ProtNLM"/>
    </source>
</evidence>
<dbReference type="InterPro" id="IPR011010">
    <property type="entry name" value="DNA_brk_join_enz"/>
</dbReference>
<gene>
    <name evidence="2" type="ORF">JCM21738_5433</name>
</gene>
<evidence type="ECO:0000313" key="3">
    <source>
        <dbReference type="Proteomes" id="UP000018949"/>
    </source>
</evidence>
<comment type="caution">
    <text evidence="2">The sequence shown here is derived from an EMBL/GenBank/DDBJ whole genome shotgun (WGS) entry which is preliminary data.</text>
</comment>
<dbReference type="Gene3D" id="1.10.443.10">
    <property type="entry name" value="Intergrase catalytic core"/>
    <property type="match status" value="1"/>
</dbReference>
<dbReference type="GO" id="GO:0006310">
    <property type="term" value="P:DNA recombination"/>
    <property type="evidence" value="ECO:0007669"/>
    <property type="project" value="UniProtKB-KW"/>
</dbReference>
<proteinExistence type="predicted"/>
<sequence length="53" mass="6310">MKEVEEETIYETFIFTGIRRGEMLALKWSDIDFEKAKIRISRSLARTVKRGLF</sequence>
<dbReference type="AlphaFoldDB" id="W4RXD5"/>
<dbReference type="GO" id="GO:0003677">
    <property type="term" value="F:DNA binding"/>
    <property type="evidence" value="ECO:0007669"/>
    <property type="project" value="InterPro"/>
</dbReference>
<evidence type="ECO:0000313" key="2">
    <source>
        <dbReference type="EMBL" id="GAE48324.1"/>
    </source>
</evidence>